<dbReference type="Proteomes" id="UP000887159">
    <property type="component" value="Unassembled WGS sequence"/>
</dbReference>
<keyword evidence="2" id="KW-1185">Reference proteome</keyword>
<organism evidence="1 2">
    <name type="scientific">Trichonephila clavipes</name>
    <name type="common">Golden silk orbweaver</name>
    <name type="synonym">Nephila clavipes</name>
    <dbReference type="NCBI Taxonomy" id="2585209"/>
    <lineage>
        <taxon>Eukaryota</taxon>
        <taxon>Metazoa</taxon>
        <taxon>Ecdysozoa</taxon>
        <taxon>Arthropoda</taxon>
        <taxon>Chelicerata</taxon>
        <taxon>Arachnida</taxon>
        <taxon>Araneae</taxon>
        <taxon>Araneomorphae</taxon>
        <taxon>Entelegynae</taxon>
        <taxon>Araneoidea</taxon>
        <taxon>Nephilidae</taxon>
        <taxon>Trichonephila</taxon>
    </lineage>
</organism>
<sequence>MEENINQSYYTSDNSNKENSEVVVFPDEVDVFVKIEDEKVYVKIQRRHQDTHSPPPFIQVSNKYTEHTLHDLVYVKIQRRHQDTHSPPPFIQCDRSAPESEVLLARQNLTISETWMEDSIPVNVPGFDLRSSYNTAKRRQIVTTSSVEVSSSSRKAVGVAIYCNNYSFTDCNRVNIEISEINLEMTDAKAGDVCLVNVKANGIFKFISRVCVHLFLHSVSRN</sequence>
<reference evidence="1" key="1">
    <citation type="submission" date="2020-08" db="EMBL/GenBank/DDBJ databases">
        <title>Multicomponent nature underlies the extraordinary mechanical properties of spider dragline silk.</title>
        <authorList>
            <person name="Kono N."/>
            <person name="Nakamura H."/>
            <person name="Mori M."/>
            <person name="Yoshida Y."/>
            <person name="Ohtoshi R."/>
            <person name="Malay A.D."/>
            <person name="Moran D.A.P."/>
            <person name="Tomita M."/>
            <person name="Numata K."/>
            <person name="Arakawa K."/>
        </authorList>
    </citation>
    <scope>NUCLEOTIDE SEQUENCE</scope>
</reference>
<gene>
    <name evidence="1" type="ORF">TNCV_159191</name>
</gene>
<protein>
    <submittedName>
        <fullName evidence="1">Uncharacterized protein</fullName>
    </submittedName>
</protein>
<dbReference type="EMBL" id="BMAU01021046">
    <property type="protein sequence ID" value="GFX88104.1"/>
    <property type="molecule type" value="Genomic_DNA"/>
</dbReference>
<evidence type="ECO:0000313" key="1">
    <source>
        <dbReference type="EMBL" id="GFX88104.1"/>
    </source>
</evidence>
<comment type="caution">
    <text evidence="1">The sequence shown here is derived from an EMBL/GenBank/DDBJ whole genome shotgun (WGS) entry which is preliminary data.</text>
</comment>
<proteinExistence type="predicted"/>
<evidence type="ECO:0000313" key="2">
    <source>
        <dbReference type="Proteomes" id="UP000887159"/>
    </source>
</evidence>
<dbReference type="AlphaFoldDB" id="A0A8X6R9S3"/>
<accession>A0A8X6R9S3</accession>
<name>A0A8X6R9S3_TRICX</name>